<dbReference type="AlphaFoldDB" id="A0A381WYC4"/>
<dbReference type="EMBL" id="UINC01013237">
    <property type="protein sequence ID" value="SVA57332.1"/>
    <property type="molecule type" value="Genomic_DNA"/>
</dbReference>
<accession>A0A381WYC4</accession>
<reference evidence="1" key="1">
    <citation type="submission" date="2018-05" db="EMBL/GenBank/DDBJ databases">
        <authorList>
            <person name="Lanie J.A."/>
            <person name="Ng W.-L."/>
            <person name="Kazmierczak K.M."/>
            <person name="Andrzejewski T.M."/>
            <person name="Davidsen T.M."/>
            <person name="Wayne K.J."/>
            <person name="Tettelin H."/>
            <person name="Glass J.I."/>
            <person name="Rusch D."/>
            <person name="Podicherti R."/>
            <person name="Tsui H.-C.T."/>
            <person name="Winkler M.E."/>
        </authorList>
    </citation>
    <scope>NUCLEOTIDE SEQUENCE</scope>
</reference>
<organism evidence="1">
    <name type="scientific">marine metagenome</name>
    <dbReference type="NCBI Taxonomy" id="408172"/>
    <lineage>
        <taxon>unclassified sequences</taxon>
        <taxon>metagenomes</taxon>
        <taxon>ecological metagenomes</taxon>
    </lineage>
</organism>
<proteinExistence type="predicted"/>
<dbReference type="Gene3D" id="3.40.50.450">
    <property type="match status" value="1"/>
</dbReference>
<protein>
    <recommendedName>
        <fullName evidence="2">Nucleoside 2-deoxyribosyltransferase</fullName>
    </recommendedName>
</protein>
<gene>
    <name evidence="1" type="ORF">METZ01_LOCUS110186</name>
</gene>
<sequence>MEHAVNEGEDWRNKMTEWLQKNLGHSVIDPVKNSRQLVDETQSHDYRLWKNSDREKYKAFIRQLIRQDLDGVINKADYVICLWDEGVVKGGGTHGEVTIAYHYNIPVYLVNTLPFDELSGWIFSCCTEVFPDFTNLKKRVLELYG</sequence>
<evidence type="ECO:0008006" key="2">
    <source>
        <dbReference type="Google" id="ProtNLM"/>
    </source>
</evidence>
<name>A0A381WYC4_9ZZZZ</name>
<evidence type="ECO:0000313" key="1">
    <source>
        <dbReference type="EMBL" id="SVA57332.1"/>
    </source>
</evidence>